<organism evidence="1">
    <name type="scientific">Brassica oleracea</name>
    <name type="common">Wild cabbage</name>
    <dbReference type="NCBI Taxonomy" id="3712"/>
    <lineage>
        <taxon>Eukaryota</taxon>
        <taxon>Viridiplantae</taxon>
        <taxon>Streptophyta</taxon>
        <taxon>Embryophyta</taxon>
        <taxon>Tracheophyta</taxon>
        <taxon>Spermatophyta</taxon>
        <taxon>Magnoliopsida</taxon>
        <taxon>eudicotyledons</taxon>
        <taxon>Gunneridae</taxon>
        <taxon>Pentapetalae</taxon>
        <taxon>rosids</taxon>
        <taxon>malvids</taxon>
        <taxon>Brassicales</taxon>
        <taxon>Brassicaceae</taxon>
        <taxon>Brassiceae</taxon>
        <taxon>Brassica</taxon>
    </lineage>
</organism>
<protein>
    <submittedName>
        <fullName evidence="1">Uncharacterized protein</fullName>
    </submittedName>
</protein>
<sequence length="64" mass="7632">MTKPTRGNHLHLSLKRWTLMIIIIRWVYRKLKSVITFLQSFLLQAVDQQLLEAFLSGKLMRFSD</sequence>
<dbReference type="EMBL" id="LR031880">
    <property type="protein sequence ID" value="VDD62755.1"/>
    <property type="molecule type" value="Genomic_DNA"/>
</dbReference>
<accession>A0A3P6H2S4</accession>
<name>A0A3P6H2S4_BRAOL</name>
<proteinExistence type="predicted"/>
<reference evidence="1" key="1">
    <citation type="submission" date="2018-11" db="EMBL/GenBank/DDBJ databases">
        <authorList>
            <consortium name="Genoscope - CEA"/>
            <person name="William W."/>
        </authorList>
    </citation>
    <scope>NUCLEOTIDE SEQUENCE</scope>
</reference>
<evidence type="ECO:0000313" key="1">
    <source>
        <dbReference type="EMBL" id="VDD62755.1"/>
    </source>
</evidence>
<gene>
    <name evidence="1" type="ORF">BOLC6T38208H</name>
</gene>
<dbReference type="AlphaFoldDB" id="A0A3P6H2S4"/>